<comment type="catalytic activity">
    <reaction evidence="3">
        <text>2 oxidized [2Fe-2S]-[ferredoxin] + pyruvate + CoA = 2 reduced [2Fe-2S]-[ferredoxin] + acetyl-CoA + CO2 + H(+)</text>
        <dbReference type="Rhea" id="RHEA:12765"/>
        <dbReference type="Rhea" id="RHEA-COMP:10000"/>
        <dbReference type="Rhea" id="RHEA-COMP:10001"/>
        <dbReference type="ChEBI" id="CHEBI:15361"/>
        <dbReference type="ChEBI" id="CHEBI:15378"/>
        <dbReference type="ChEBI" id="CHEBI:16526"/>
        <dbReference type="ChEBI" id="CHEBI:33737"/>
        <dbReference type="ChEBI" id="CHEBI:33738"/>
        <dbReference type="ChEBI" id="CHEBI:57287"/>
        <dbReference type="ChEBI" id="CHEBI:57288"/>
        <dbReference type="EC" id="1.2.7.1"/>
    </reaction>
</comment>
<dbReference type="InterPro" id="IPR011894">
    <property type="entry name" value="PorC_KorC"/>
</dbReference>
<feature type="domain" description="Pyruvate/ketoisovalerate oxidoreductase catalytic" evidence="4">
    <location>
        <begin position="10"/>
        <end position="180"/>
    </location>
</feature>
<dbReference type="PANTHER" id="PTHR43366">
    <property type="entry name" value="PYRUVATE SYNTHASE SUBUNIT PORC"/>
    <property type="match status" value="1"/>
</dbReference>
<dbReference type="EC" id="1.2.7.1" evidence="1"/>
<dbReference type="InterPro" id="IPR051626">
    <property type="entry name" value="Oxidoreductase_gamma_subunit"/>
</dbReference>
<evidence type="ECO:0000256" key="2">
    <source>
        <dbReference type="ARBA" id="ARBA00023002"/>
    </source>
</evidence>
<dbReference type="GO" id="GO:0019164">
    <property type="term" value="F:pyruvate synthase activity"/>
    <property type="evidence" value="ECO:0007669"/>
    <property type="project" value="UniProtKB-EC"/>
</dbReference>
<organism evidence="5 6">
    <name type="scientific">Zestosphaera tikiterensis</name>
    <dbReference type="NCBI Taxonomy" id="1973259"/>
    <lineage>
        <taxon>Archaea</taxon>
        <taxon>Thermoproteota</taxon>
        <taxon>Thermoprotei</taxon>
        <taxon>Desulfurococcales</taxon>
        <taxon>Desulfurococcaceae</taxon>
        <taxon>Zestosphaera</taxon>
    </lineage>
</organism>
<dbReference type="AlphaFoldDB" id="A0A2R7Y893"/>
<sequence>MFEIRWHGRGGMGAVTAADITASAAIKAGYYALAFPEFGAERRGAPVTAYTRIDERVIYDRSPIEEPDAVVVLDPTMITSPRVLAGIKDGGYLIVNTAKDPKQVVEEVGLKGRKLTVATVDATDLAMKVFNLPIVNTAMVGALISTTKLLPLDRVLEVVNEKFSGRIASLNAQLIKQAYELVKVVKHE</sequence>
<reference evidence="5 6" key="1">
    <citation type="journal article" date="2018" name="Syst. Appl. Microbiol.">
        <title>A new symbiotic nanoarchaeote (Candidatus Nanoclepta minutus) and its host (Zestosphaera tikiterensis gen. nov., sp. nov.) from a New Zealand hot spring.</title>
        <authorList>
            <person name="St John E."/>
            <person name="Liu Y."/>
            <person name="Podar M."/>
            <person name="Stott M.B."/>
            <person name="Meneghin J."/>
            <person name="Chen Z."/>
            <person name="Lagutin K."/>
            <person name="Mitchell K."/>
            <person name="Reysenbach A.L."/>
        </authorList>
    </citation>
    <scope>NUCLEOTIDE SEQUENCE [LARGE SCALE GENOMIC DNA]</scope>
    <source>
        <strain evidence="5">NZ3</strain>
    </source>
</reference>
<dbReference type="InterPro" id="IPR019752">
    <property type="entry name" value="Pyrv/ketoisovalerate_OxRed_cat"/>
</dbReference>
<dbReference type="PANTHER" id="PTHR43366:SF1">
    <property type="entry name" value="PYRUVATE SYNTHASE SUBUNIT PORC"/>
    <property type="match status" value="1"/>
</dbReference>
<evidence type="ECO:0000313" key="6">
    <source>
        <dbReference type="Proteomes" id="UP000244093"/>
    </source>
</evidence>
<comment type="caution">
    <text evidence="5">The sequence shown here is derived from an EMBL/GenBank/DDBJ whole genome shotgun (WGS) entry which is preliminary data.</text>
</comment>
<dbReference type="Gene3D" id="3.40.920.10">
    <property type="entry name" value="Pyruvate-ferredoxin oxidoreductase, PFOR, domain III"/>
    <property type="match status" value="1"/>
</dbReference>
<dbReference type="SUPFAM" id="SSF53323">
    <property type="entry name" value="Pyruvate-ferredoxin oxidoreductase, PFOR, domain III"/>
    <property type="match status" value="1"/>
</dbReference>
<dbReference type="EMBL" id="NBVN01000002">
    <property type="protein sequence ID" value="PUA33696.1"/>
    <property type="molecule type" value="Genomic_DNA"/>
</dbReference>
<evidence type="ECO:0000256" key="1">
    <source>
        <dbReference type="ARBA" id="ARBA00012822"/>
    </source>
</evidence>
<dbReference type="Pfam" id="PF01558">
    <property type="entry name" value="POR"/>
    <property type="match status" value="1"/>
</dbReference>
<evidence type="ECO:0000256" key="3">
    <source>
        <dbReference type="ARBA" id="ARBA00049357"/>
    </source>
</evidence>
<evidence type="ECO:0000313" key="5">
    <source>
        <dbReference type="EMBL" id="PUA33696.1"/>
    </source>
</evidence>
<dbReference type="InterPro" id="IPR002869">
    <property type="entry name" value="Pyrv_flavodox_OxRed_cen"/>
</dbReference>
<dbReference type="Proteomes" id="UP000244093">
    <property type="component" value="Unassembled WGS sequence"/>
</dbReference>
<evidence type="ECO:0000259" key="4">
    <source>
        <dbReference type="Pfam" id="PF01558"/>
    </source>
</evidence>
<accession>A0A2R7Y893</accession>
<protein>
    <recommendedName>
        <fullName evidence="1">pyruvate synthase</fullName>
        <ecNumber evidence="1">1.2.7.1</ecNumber>
    </recommendedName>
</protein>
<gene>
    <name evidence="5" type="ORF">B7O98_01250</name>
</gene>
<proteinExistence type="predicted"/>
<keyword evidence="2" id="KW-0560">Oxidoreductase</keyword>
<dbReference type="NCBIfam" id="TIGR02175">
    <property type="entry name" value="PorC_KorC"/>
    <property type="match status" value="1"/>
</dbReference>
<name>A0A2R7Y893_9CREN</name>